<evidence type="ECO:0000256" key="1">
    <source>
        <dbReference type="SAM" id="Phobius"/>
    </source>
</evidence>
<dbReference type="OrthoDB" id="467801at2"/>
<keyword evidence="1" id="KW-0812">Transmembrane</keyword>
<protein>
    <recommendedName>
        <fullName evidence="4">Armadillo-type fold-containing protein</fullName>
    </recommendedName>
</protein>
<dbReference type="RefSeq" id="WP_015208785.1">
    <property type="nucleotide sequence ID" value="NC_019757.1"/>
</dbReference>
<reference evidence="2 3" key="1">
    <citation type="submission" date="2012-06" db="EMBL/GenBank/DDBJ databases">
        <title>Finished chromosome of genome of Cylindrospermum stagnale PCC 7417.</title>
        <authorList>
            <consortium name="US DOE Joint Genome Institute"/>
            <person name="Gugger M."/>
            <person name="Coursin T."/>
            <person name="Rippka R."/>
            <person name="Tandeau De Marsac N."/>
            <person name="Huntemann M."/>
            <person name="Wei C.-L."/>
            <person name="Han J."/>
            <person name="Detter J.C."/>
            <person name="Han C."/>
            <person name="Tapia R."/>
            <person name="Chen A."/>
            <person name="Kyrpides N."/>
            <person name="Mavromatis K."/>
            <person name="Markowitz V."/>
            <person name="Szeto E."/>
            <person name="Ivanova N."/>
            <person name="Pagani I."/>
            <person name="Pati A."/>
            <person name="Goodwin L."/>
            <person name="Nordberg H.P."/>
            <person name="Cantor M.N."/>
            <person name="Hua S.X."/>
            <person name="Woyke T."/>
            <person name="Kerfeld C.A."/>
        </authorList>
    </citation>
    <scope>NUCLEOTIDE SEQUENCE [LARGE SCALE GENOMIC DNA]</scope>
    <source>
        <strain evidence="2 3">PCC 7417</strain>
    </source>
</reference>
<dbReference type="EMBL" id="CP003642">
    <property type="protein sequence ID" value="AFZ25537.1"/>
    <property type="molecule type" value="Genomic_DNA"/>
</dbReference>
<accession>K9X1B7</accession>
<gene>
    <name evidence="2" type="ORF">Cylst_3387</name>
</gene>
<keyword evidence="1" id="KW-1133">Transmembrane helix</keyword>
<keyword evidence="1" id="KW-0472">Membrane</keyword>
<dbReference type="Proteomes" id="UP000010475">
    <property type="component" value="Chromosome"/>
</dbReference>
<dbReference type="KEGG" id="csg:Cylst_3387"/>
<proteinExistence type="predicted"/>
<sequence length="255" mass="28695">MAQASSSWRQLINQLPNWSLPEIKTVRPKQRNLKRFSEPGGVLGFLTIVVAMLLWNWKLLLALGIGIGVMVLAYSMQKWDWQKRLFDIRRFLTGSNRRLALAVGSGGIATLSTYMAATIWVDSNSPWIAVGVIVQGVGMLLTLVLLVWQIFSLYGSQEEDHIDQLLVNLTETDPLKRLLAVRQLTKFITRKQVDVSVQQDVIECLRLLLCREEEAVIREAVFNSLQALERLHVLPSSTTAAFTSVPTKVKARILA</sequence>
<dbReference type="STRING" id="56107.Cylst_3387"/>
<feature type="transmembrane region" description="Helical" evidence="1">
    <location>
        <begin position="61"/>
        <end position="79"/>
    </location>
</feature>
<evidence type="ECO:0000313" key="3">
    <source>
        <dbReference type="Proteomes" id="UP000010475"/>
    </source>
</evidence>
<name>K9X1B7_9NOST</name>
<feature type="transmembrane region" description="Helical" evidence="1">
    <location>
        <begin position="36"/>
        <end position="55"/>
    </location>
</feature>
<dbReference type="AlphaFoldDB" id="K9X1B7"/>
<evidence type="ECO:0000313" key="2">
    <source>
        <dbReference type="EMBL" id="AFZ25537.1"/>
    </source>
</evidence>
<organism evidence="2 3">
    <name type="scientific">Cylindrospermum stagnale PCC 7417</name>
    <dbReference type="NCBI Taxonomy" id="56107"/>
    <lineage>
        <taxon>Bacteria</taxon>
        <taxon>Bacillati</taxon>
        <taxon>Cyanobacteriota</taxon>
        <taxon>Cyanophyceae</taxon>
        <taxon>Nostocales</taxon>
        <taxon>Nostocaceae</taxon>
        <taxon>Cylindrospermum</taxon>
    </lineage>
</organism>
<dbReference type="eggNOG" id="ENOG5030NQW">
    <property type="taxonomic scope" value="Bacteria"/>
</dbReference>
<keyword evidence="3" id="KW-1185">Reference proteome</keyword>
<dbReference type="PATRIC" id="fig|56107.3.peg.3718"/>
<feature type="transmembrane region" description="Helical" evidence="1">
    <location>
        <begin position="99"/>
        <end position="121"/>
    </location>
</feature>
<dbReference type="HOGENOM" id="CLU_093068_0_0_3"/>
<feature type="transmembrane region" description="Helical" evidence="1">
    <location>
        <begin position="127"/>
        <end position="148"/>
    </location>
</feature>
<evidence type="ECO:0008006" key="4">
    <source>
        <dbReference type="Google" id="ProtNLM"/>
    </source>
</evidence>